<keyword evidence="6" id="KW-1185">Reference proteome</keyword>
<dbReference type="GO" id="GO:0003841">
    <property type="term" value="F:1-acylglycerol-3-phosphate O-acyltransferase activity"/>
    <property type="evidence" value="ECO:0007669"/>
    <property type="project" value="UniProtKB-EC"/>
</dbReference>
<dbReference type="Pfam" id="PF01553">
    <property type="entry name" value="Acyltransferase"/>
    <property type="match status" value="1"/>
</dbReference>
<dbReference type="SUPFAM" id="SSF69593">
    <property type="entry name" value="Glycerol-3-phosphate (1)-acyltransferase"/>
    <property type="match status" value="1"/>
</dbReference>
<evidence type="ECO:0000259" key="4">
    <source>
        <dbReference type="SMART" id="SM00563"/>
    </source>
</evidence>
<evidence type="ECO:0000256" key="2">
    <source>
        <dbReference type="ARBA" id="ARBA00023315"/>
    </source>
</evidence>
<dbReference type="Proteomes" id="UP000586947">
    <property type="component" value="Unassembled WGS sequence"/>
</dbReference>
<dbReference type="SMART" id="SM00563">
    <property type="entry name" value="PlsC"/>
    <property type="match status" value="1"/>
</dbReference>
<keyword evidence="2 5" id="KW-0012">Acyltransferase</keyword>
<accession>A0A840W4M5</accession>
<sequence length="252" mass="27104">MFYWALKYTIGSTVKLIFRPEVAGRENLPENGAALLVGNHPSFSDSVFLSAVMRRKVVYIAKLEYFTGTGLKGRLRRMVIGGMGNIPVDRAGGRKAASTLGTAQEVLEQGGLVCMYPEGTRPPDNRLYRGKTGAARIALATGVPVIPIAMLNTYEIQPPGKLIPKVMRARMAVGTPIDLTPFRDLPSGVASRALTDEIMRRLQALSGQDYVHMYAQAARQKFESGDRPPTCPEGPPDTGSGVVTPTGDAAVS</sequence>
<dbReference type="EC" id="2.3.1.51" evidence="5"/>
<gene>
    <name evidence="5" type="ORF">HNR20_005489</name>
</gene>
<feature type="domain" description="Phospholipid/glycerol acyltransferase" evidence="4">
    <location>
        <begin position="34"/>
        <end position="153"/>
    </location>
</feature>
<comment type="caution">
    <text evidence="5">The sequence shown here is derived from an EMBL/GenBank/DDBJ whole genome shotgun (WGS) entry which is preliminary data.</text>
</comment>
<evidence type="ECO:0000256" key="1">
    <source>
        <dbReference type="ARBA" id="ARBA00022679"/>
    </source>
</evidence>
<reference evidence="5 6" key="1">
    <citation type="submission" date="2020-08" db="EMBL/GenBank/DDBJ databases">
        <title>Sequencing the genomes of 1000 actinobacteria strains.</title>
        <authorList>
            <person name="Klenk H.-P."/>
        </authorList>
    </citation>
    <scope>NUCLEOTIDE SEQUENCE [LARGE SCALE GENOMIC DNA]</scope>
    <source>
        <strain evidence="5 6">DSM 103125</strain>
    </source>
</reference>
<proteinExistence type="predicted"/>
<dbReference type="CDD" id="cd07989">
    <property type="entry name" value="LPLAT_AGPAT-like"/>
    <property type="match status" value="1"/>
</dbReference>
<organism evidence="5 6">
    <name type="scientific">Micromonospora parathelypteridis</name>
    <dbReference type="NCBI Taxonomy" id="1839617"/>
    <lineage>
        <taxon>Bacteria</taxon>
        <taxon>Bacillati</taxon>
        <taxon>Actinomycetota</taxon>
        <taxon>Actinomycetes</taxon>
        <taxon>Micromonosporales</taxon>
        <taxon>Micromonosporaceae</taxon>
        <taxon>Micromonospora</taxon>
    </lineage>
</organism>
<dbReference type="InterPro" id="IPR002123">
    <property type="entry name" value="Plipid/glycerol_acylTrfase"/>
</dbReference>
<name>A0A840W4M5_9ACTN</name>
<dbReference type="GO" id="GO:0005886">
    <property type="term" value="C:plasma membrane"/>
    <property type="evidence" value="ECO:0007669"/>
    <property type="project" value="TreeGrafter"/>
</dbReference>
<dbReference type="PANTHER" id="PTHR10434:SF11">
    <property type="entry name" value="1-ACYL-SN-GLYCEROL-3-PHOSPHATE ACYLTRANSFERASE"/>
    <property type="match status" value="1"/>
</dbReference>
<dbReference type="EMBL" id="JACHDP010000001">
    <property type="protein sequence ID" value="MBB5480984.1"/>
    <property type="molecule type" value="Genomic_DNA"/>
</dbReference>
<feature type="region of interest" description="Disordered" evidence="3">
    <location>
        <begin position="219"/>
        <end position="252"/>
    </location>
</feature>
<dbReference type="RefSeq" id="WP_184185722.1">
    <property type="nucleotide sequence ID" value="NZ_BMNF01000004.1"/>
</dbReference>
<dbReference type="GO" id="GO:0006654">
    <property type="term" value="P:phosphatidic acid biosynthetic process"/>
    <property type="evidence" value="ECO:0007669"/>
    <property type="project" value="TreeGrafter"/>
</dbReference>
<keyword evidence="1 5" id="KW-0808">Transferase</keyword>
<evidence type="ECO:0000256" key="3">
    <source>
        <dbReference type="SAM" id="MobiDB-lite"/>
    </source>
</evidence>
<evidence type="ECO:0000313" key="5">
    <source>
        <dbReference type="EMBL" id="MBB5480984.1"/>
    </source>
</evidence>
<protein>
    <submittedName>
        <fullName evidence="5">1-acyl-sn-glycerol-3-phosphate acyltransferase</fullName>
        <ecNumber evidence="5">2.3.1.51</ecNumber>
    </submittedName>
</protein>
<evidence type="ECO:0000313" key="6">
    <source>
        <dbReference type="Proteomes" id="UP000586947"/>
    </source>
</evidence>
<dbReference type="AlphaFoldDB" id="A0A840W4M5"/>
<dbReference type="PANTHER" id="PTHR10434">
    <property type="entry name" value="1-ACYL-SN-GLYCEROL-3-PHOSPHATE ACYLTRANSFERASE"/>
    <property type="match status" value="1"/>
</dbReference>